<evidence type="ECO:0000313" key="3">
    <source>
        <dbReference type="Proteomes" id="UP000054321"/>
    </source>
</evidence>
<accession>A0A0C3HSA1</accession>
<dbReference type="PANTHER" id="PTHR38116:SF1">
    <property type="entry name" value="BZIP DOMAIN-CONTAINING PROTEIN"/>
    <property type="match status" value="1"/>
</dbReference>
<feature type="compositionally biased region" description="Basic and acidic residues" evidence="1">
    <location>
        <begin position="1"/>
        <end position="12"/>
    </location>
</feature>
<protein>
    <recommendedName>
        <fullName evidence="4">BZIP domain-containing protein</fullName>
    </recommendedName>
</protein>
<gene>
    <name evidence="2" type="ORF">OIDMADRAFT_157713</name>
</gene>
<reference evidence="3" key="2">
    <citation type="submission" date="2015-01" db="EMBL/GenBank/DDBJ databases">
        <title>Evolutionary Origins and Diversification of the Mycorrhizal Mutualists.</title>
        <authorList>
            <consortium name="DOE Joint Genome Institute"/>
            <consortium name="Mycorrhizal Genomics Consortium"/>
            <person name="Kohler A."/>
            <person name="Kuo A."/>
            <person name="Nagy L.G."/>
            <person name="Floudas D."/>
            <person name="Copeland A."/>
            <person name="Barry K.W."/>
            <person name="Cichocki N."/>
            <person name="Veneault-Fourrey C."/>
            <person name="LaButti K."/>
            <person name="Lindquist E.A."/>
            <person name="Lipzen A."/>
            <person name="Lundell T."/>
            <person name="Morin E."/>
            <person name="Murat C."/>
            <person name="Riley R."/>
            <person name="Ohm R."/>
            <person name="Sun H."/>
            <person name="Tunlid A."/>
            <person name="Henrissat B."/>
            <person name="Grigoriev I.V."/>
            <person name="Hibbett D.S."/>
            <person name="Martin F."/>
        </authorList>
    </citation>
    <scope>NUCLEOTIDE SEQUENCE [LARGE SCALE GENOMIC DNA]</scope>
    <source>
        <strain evidence="3">Zn</strain>
    </source>
</reference>
<dbReference type="AlphaFoldDB" id="A0A0C3HSA1"/>
<dbReference type="Proteomes" id="UP000054321">
    <property type="component" value="Unassembled WGS sequence"/>
</dbReference>
<sequence>MDENEYHPRVEDETPSAGILLGHMPQQKETRTPEDDWTGVTNAAERRRLQNRLNQRIYSKIPELEETMNQYERSARRDYELGSPKVDQLLTLMQFNVFRALLTNSSILGFTMEWLQDEAISPWNAGFLPVNRFYPPSLLPTAIQRVVPHHPWIDLWPIPKMRDNILHAGDKYDEDQLCKDLIDFCNIPDAQTGLIVWREPWDPYGWEASDAFISKWGWILKGCTELLESTNYWRAKRGEKTLHLKL</sequence>
<dbReference type="InParanoid" id="A0A0C3HSA1"/>
<dbReference type="OrthoDB" id="2245989at2759"/>
<dbReference type="EMBL" id="KN832872">
    <property type="protein sequence ID" value="KIN05092.1"/>
    <property type="molecule type" value="Genomic_DNA"/>
</dbReference>
<reference evidence="2 3" key="1">
    <citation type="submission" date="2014-04" db="EMBL/GenBank/DDBJ databases">
        <authorList>
            <consortium name="DOE Joint Genome Institute"/>
            <person name="Kuo A."/>
            <person name="Martino E."/>
            <person name="Perotto S."/>
            <person name="Kohler A."/>
            <person name="Nagy L.G."/>
            <person name="Floudas D."/>
            <person name="Copeland A."/>
            <person name="Barry K.W."/>
            <person name="Cichocki N."/>
            <person name="Veneault-Fourrey C."/>
            <person name="LaButti K."/>
            <person name="Lindquist E.A."/>
            <person name="Lipzen A."/>
            <person name="Lundell T."/>
            <person name="Morin E."/>
            <person name="Murat C."/>
            <person name="Sun H."/>
            <person name="Tunlid A."/>
            <person name="Henrissat B."/>
            <person name="Grigoriev I.V."/>
            <person name="Hibbett D.S."/>
            <person name="Martin F."/>
            <person name="Nordberg H.P."/>
            <person name="Cantor M.N."/>
            <person name="Hua S.X."/>
        </authorList>
    </citation>
    <scope>NUCLEOTIDE SEQUENCE [LARGE SCALE GENOMIC DNA]</scope>
    <source>
        <strain evidence="2 3">Zn</strain>
    </source>
</reference>
<proteinExistence type="predicted"/>
<organism evidence="2 3">
    <name type="scientific">Oidiodendron maius (strain Zn)</name>
    <dbReference type="NCBI Taxonomy" id="913774"/>
    <lineage>
        <taxon>Eukaryota</taxon>
        <taxon>Fungi</taxon>
        <taxon>Dikarya</taxon>
        <taxon>Ascomycota</taxon>
        <taxon>Pezizomycotina</taxon>
        <taxon>Leotiomycetes</taxon>
        <taxon>Leotiomycetes incertae sedis</taxon>
        <taxon>Myxotrichaceae</taxon>
        <taxon>Oidiodendron</taxon>
    </lineage>
</organism>
<evidence type="ECO:0000313" key="2">
    <source>
        <dbReference type="EMBL" id="KIN05092.1"/>
    </source>
</evidence>
<evidence type="ECO:0000256" key="1">
    <source>
        <dbReference type="SAM" id="MobiDB-lite"/>
    </source>
</evidence>
<dbReference type="PANTHER" id="PTHR38116">
    <property type="entry name" value="CHROMOSOME 7, WHOLE GENOME SHOTGUN SEQUENCE"/>
    <property type="match status" value="1"/>
</dbReference>
<dbReference type="Pfam" id="PF11905">
    <property type="entry name" value="DUF3425"/>
    <property type="match status" value="1"/>
</dbReference>
<dbReference type="HOGENOM" id="CLU_033726_0_2_1"/>
<dbReference type="InterPro" id="IPR021833">
    <property type="entry name" value="DUF3425"/>
</dbReference>
<feature type="region of interest" description="Disordered" evidence="1">
    <location>
        <begin position="1"/>
        <end position="37"/>
    </location>
</feature>
<keyword evidence="3" id="KW-1185">Reference proteome</keyword>
<evidence type="ECO:0008006" key="4">
    <source>
        <dbReference type="Google" id="ProtNLM"/>
    </source>
</evidence>
<name>A0A0C3HSA1_OIDMZ</name>